<feature type="domain" description="Reverse transcriptase" evidence="1">
    <location>
        <begin position="1"/>
        <end position="194"/>
    </location>
</feature>
<reference evidence="2" key="1">
    <citation type="submission" date="2015-11" db="EMBL/GenBank/DDBJ databases">
        <title>De novo transcriptome assembly of four potential Pierce s Disease insect vectors from Arizona vineyards.</title>
        <authorList>
            <person name="Tassone E.E."/>
        </authorList>
    </citation>
    <scope>NUCLEOTIDE SEQUENCE</scope>
</reference>
<dbReference type="Pfam" id="PF00078">
    <property type="entry name" value="RVT_1"/>
    <property type="match status" value="1"/>
</dbReference>
<accession>A0A1B6F0I2</accession>
<dbReference type="GO" id="GO:0071897">
    <property type="term" value="P:DNA biosynthetic process"/>
    <property type="evidence" value="ECO:0007669"/>
    <property type="project" value="UniProtKB-ARBA"/>
</dbReference>
<dbReference type="EMBL" id="GECZ01026062">
    <property type="protein sequence ID" value="JAS43707.1"/>
    <property type="molecule type" value="Transcribed_RNA"/>
</dbReference>
<dbReference type="AlphaFoldDB" id="A0A1B6F0I2"/>
<dbReference type="PROSITE" id="PS50878">
    <property type="entry name" value="RT_POL"/>
    <property type="match status" value="1"/>
</dbReference>
<evidence type="ECO:0000313" key="2">
    <source>
        <dbReference type="EMBL" id="JAS43707.1"/>
    </source>
</evidence>
<feature type="non-terminal residue" evidence="2">
    <location>
        <position position="341"/>
    </location>
</feature>
<organism evidence="2">
    <name type="scientific">Cuerna arida</name>
    <dbReference type="NCBI Taxonomy" id="1464854"/>
    <lineage>
        <taxon>Eukaryota</taxon>
        <taxon>Metazoa</taxon>
        <taxon>Ecdysozoa</taxon>
        <taxon>Arthropoda</taxon>
        <taxon>Hexapoda</taxon>
        <taxon>Insecta</taxon>
        <taxon>Pterygota</taxon>
        <taxon>Neoptera</taxon>
        <taxon>Paraneoptera</taxon>
        <taxon>Hemiptera</taxon>
        <taxon>Auchenorrhyncha</taxon>
        <taxon>Membracoidea</taxon>
        <taxon>Cicadellidae</taxon>
        <taxon>Cicadellinae</taxon>
        <taxon>Proconiini</taxon>
        <taxon>Cuerna</taxon>
    </lineage>
</organism>
<dbReference type="InterPro" id="IPR000477">
    <property type="entry name" value="RT_dom"/>
</dbReference>
<name>A0A1B6F0I2_9HEMI</name>
<evidence type="ECO:0000259" key="1">
    <source>
        <dbReference type="PROSITE" id="PS50878"/>
    </source>
</evidence>
<dbReference type="SUPFAM" id="SSF56672">
    <property type="entry name" value="DNA/RNA polymerases"/>
    <property type="match status" value="1"/>
</dbReference>
<sequence>MCLTDLIYESFDKKLPSAAISCNLSKAFDCMNREILLQKMEVYGIRGLAFNLFKSYFTNRLQKVKIEELGNFHFSDWKLSKIGCPQGSILGPTLFLIYVSDLPKNVCFNATAWNIIQYADDTSAVVTASDPGLLKSEVIECIKCLNYWFTINGLKMNGEKTQLLSLSRTGSPLGLITPENILETSILKFLGTSIDSKLKFCNHTDQIAKKLNSACFILKILSNCVDFCTIRTVYYASFHSIMTYGLIIWGGSTLSSFNRIFVLQKRALRILHNKPFDEHCKPLFRSAHILTLPCQYILDICKFYVKNKNRFSRNSTSSYNTRRNFLTIPLHNTSKIEHSAY</sequence>
<dbReference type="InterPro" id="IPR043502">
    <property type="entry name" value="DNA/RNA_pol_sf"/>
</dbReference>
<protein>
    <recommendedName>
        <fullName evidence="1">Reverse transcriptase domain-containing protein</fullName>
    </recommendedName>
</protein>
<proteinExistence type="predicted"/>
<dbReference type="PANTHER" id="PTHR33332">
    <property type="entry name" value="REVERSE TRANSCRIPTASE DOMAIN-CONTAINING PROTEIN"/>
    <property type="match status" value="1"/>
</dbReference>
<gene>
    <name evidence="2" type="ORF">g.22060</name>
</gene>